<dbReference type="OrthoDB" id="9774690at2"/>
<comment type="similarity">
    <text evidence="2 7">Belongs to the aspartate/ornithine carbamoyltransferase superfamily. ATCase family.</text>
</comment>
<dbReference type="HAMAP" id="MF_00001">
    <property type="entry name" value="Asp_carb_tr"/>
    <property type="match status" value="1"/>
</dbReference>
<dbReference type="HOGENOM" id="CLU_043846_2_1_9"/>
<evidence type="ECO:0000259" key="9">
    <source>
        <dbReference type="Pfam" id="PF02729"/>
    </source>
</evidence>
<keyword evidence="4 7" id="KW-0665">Pyrimidine biosynthesis</keyword>
<dbReference type="PRINTS" id="PR00100">
    <property type="entry name" value="AOTCASE"/>
</dbReference>
<dbReference type="InterPro" id="IPR036901">
    <property type="entry name" value="Asp/Orn_carbamoylTrfase_sf"/>
</dbReference>
<evidence type="ECO:0000259" key="8">
    <source>
        <dbReference type="Pfam" id="PF00185"/>
    </source>
</evidence>
<reference evidence="10 11" key="2">
    <citation type="journal article" date="2016" name="Genome Announc.">
        <title>Genome Sequence of a Gram-Positive Diazotroph, Paenibacillus durus Type Strain ATCC 35681.</title>
        <authorList>
            <person name="Halim M.A."/>
            <person name="Rahman A.Y."/>
            <person name="Sim K.S."/>
            <person name="Yam H.C."/>
            <person name="Rahim A.A."/>
            <person name="Ghazali A.H."/>
            <person name="Najimudin N."/>
        </authorList>
    </citation>
    <scope>NUCLEOTIDE SEQUENCE [LARGE SCALE GENOMIC DNA]</scope>
    <source>
        <strain evidence="10 11">ATCC 35681</strain>
    </source>
</reference>
<feature type="binding site" evidence="7">
    <location>
        <position position="262"/>
    </location>
    <ligand>
        <name>carbamoyl phosphate</name>
        <dbReference type="ChEBI" id="CHEBI:58228"/>
    </ligand>
</feature>
<dbReference type="RefSeq" id="WP_025696629.1">
    <property type="nucleotide sequence ID" value="NZ_ASQQ01000460.1"/>
</dbReference>
<dbReference type="AlphaFoldDB" id="A0A0F7FAH1"/>
<dbReference type="NCBIfam" id="NF002032">
    <property type="entry name" value="PRK00856.1"/>
    <property type="match status" value="1"/>
</dbReference>
<gene>
    <name evidence="7" type="primary">pyrB</name>
    <name evidence="10" type="ORF">VK70_14720</name>
</gene>
<dbReference type="Proteomes" id="UP000034189">
    <property type="component" value="Chromosome"/>
</dbReference>
<dbReference type="InterPro" id="IPR006131">
    <property type="entry name" value="Asp_carbamoyltransf_Asp/Orn-bd"/>
</dbReference>
<dbReference type="SUPFAM" id="SSF53671">
    <property type="entry name" value="Aspartate/ornithine carbamoyltransferase"/>
    <property type="match status" value="1"/>
</dbReference>
<dbReference type="PROSITE" id="PS00097">
    <property type="entry name" value="CARBAMOYLTRANSFERASE"/>
    <property type="match status" value="1"/>
</dbReference>
<dbReference type="NCBIfam" id="TIGR00670">
    <property type="entry name" value="asp_carb_tr"/>
    <property type="match status" value="1"/>
</dbReference>
<dbReference type="GO" id="GO:0044205">
    <property type="term" value="P:'de novo' UMP biosynthetic process"/>
    <property type="evidence" value="ECO:0007669"/>
    <property type="project" value="UniProtKB-UniRule"/>
</dbReference>
<keyword evidence="3 7" id="KW-0808">Transferase</keyword>
<reference evidence="10 11" key="1">
    <citation type="submission" date="2015-03" db="EMBL/GenBank/DDBJ databases">
        <authorList>
            <person name="Abdul Halim M."/>
        </authorList>
    </citation>
    <scope>NUCLEOTIDE SEQUENCE [LARGE SCALE GENOMIC DNA]</scope>
    <source>
        <strain evidence="10 11">ATCC 35681</strain>
    </source>
</reference>
<dbReference type="GO" id="GO:0005829">
    <property type="term" value="C:cytosol"/>
    <property type="evidence" value="ECO:0007669"/>
    <property type="project" value="TreeGrafter"/>
</dbReference>
<feature type="binding site" evidence="7">
    <location>
        <position position="60"/>
    </location>
    <ligand>
        <name>carbamoyl phosphate</name>
        <dbReference type="ChEBI" id="CHEBI:58228"/>
    </ligand>
</feature>
<dbReference type="PANTHER" id="PTHR45753">
    <property type="entry name" value="ORNITHINE CARBAMOYLTRANSFERASE, MITOCHONDRIAL"/>
    <property type="match status" value="1"/>
</dbReference>
<feature type="domain" description="Aspartate/ornithine carbamoyltransferase carbamoyl-P binding" evidence="9">
    <location>
        <begin position="10"/>
        <end position="149"/>
    </location>
</feature>
<dbReference type="InterPro" id="IPR002082">
    <property type="entry name" value="Asp_carbamoyltransf"/>
</dbReference>
<feature type="binding site" evidence="7">
    <location>
        <position position="137"/>
    </location>
    <ligand>
        <name>carbamoyl phosphate</name>
        <dbReference type="ChEBI" id="CHEBI:58228"/>
    </ligand>
</feature>
<dbReference type="GO" id="GO:0004070">
    <property type="term" value="F:aspartate carbamoyltransferase activity"/>
    <property type="evidence" value="ECO:0007669"/>
    <property type="project" value="UniProtKB-UniRule"/>
</dbReference>
<evidence type="ECO:0000313" key="10">
    <source>
        <dbReference type="EMBL" id="AKG35668.1"/>
    </source>
</evidence>
<evidence type="ECO:0000256" key="1">
    <source>
        <dbReference type="ARBA" id="ARBA00004852"/>
    </source>
</evidence>
<organism evidence="10 11">
    <name type="scientific">Paenibacillus durus ATCC 35681</name>
    <dbReference type="NCBI Taxonomy" id="1333534"/>
    <lineage>
        <taxon>Bacteria</taxon>
        <taxon>Bacillati</taxon>
        <taxon>Bacillota</taxon>
        <taxon>Bacilli</taxon>
        <taxon>Bacillales</taxon>
        <taxon>Paenibacillaceae</taxon>
        <taxon>Paenibacillus</taxon>
    </lineage>
</organism>
<feature type="binding site" evidence="7">
    <location>
        <position position="59"/>
    </location>
    <ligand>
        <name>carbamoyl phosphate</name>
        <dbReference type="ChEBI" id="CHEBI:58228"/>
    </ligand>
</feature>
<dbReference type="PATRIC" id="fig|1333534.5.peg.3248"/>
<dbReference type="Pfam" id="PF00185">
    <property type="entry name" value="OTCace"/>
    <property type="match status" value="1"/>
</dbReference>
<dbReference type="GO" id="GO:0016597">
    <property type="term" value="F:amino acid binding"/>
    <property type="evidence" value="ECO:0007669"/>
    <property type="project" value="InterPro"/>
</dbReference>
<dbReference type="Gene3D" id="3.40.50.1370">
    <property type="entry name" value="Aspartate/ornithine carbamoyltransferase"/>
    <property type="match status" value="2"/>
</dbReference>
<dbReference type="GO" id="GO:0006520">
    <property type="term" value="P:amino acid metabolic process"/>
    <property type="evidence" value="ECO:0007669"/>
    <property type="project" value="InterPro"/>
</dbReference>
<evidence type="ECO:0000256" key="5">
    <source>
        <dbReference type="ARBA" id="ARBA00043884"/>
    </source>
</evidence>
<dbReference type="InterPro" id="IPR006132">
    <property type="entry name" value="Asp/Orn_carbamoyltranf_P-bd"/>
</dbReference>
<name>A0A0F7FAH1_PAEDU</name>
<dbReference type="PRINTS" id="PR00101">
    <property type="entry name" value="ATCASE"/>
</dbReference>
<evidence type="ECO:0000256" key="7">
    <source>
        <dbReference type="HAMAP-Rule" id="MF_00001"/>
    </source>
</evidence>
<feature type="binding site" evidence="7">
    <location>
        <position position="170"/>
    </location>
    <ligand>
        <name>L-aspartate</name>
        <dbReference type="ChEBI" id="CHEBI:29991"/>
    </ligand>
</feature>
<protein>
    <recommendedName>
        <fullName evidence="7">Aspartate carbamoyltransferase</fullName>
        <ecNumber evidence="7">2.1.3.2</ecNumber>
    </recommendedName>
    <alternativeName>
        <fullName evidence="7">Aspartate transcarbamylase</fullName>
        <shortName evidence="7">ATCase</shortName>
    </alternativeName>
</protein>
<comment type="pathway">
    <text evidence="1 7">Pyrimidine metabolism; UMP biosynthesis via de novo pathway; (S)-dihydroorotate from bicarbonate: step 2/3.</text>
</comment>
<feature type="binding site" evidence="7">
    <location>
        <position position="87"/>
    </location>
    <ligand>
        <name>L-aspartate</name>
        <dbReference type="ChEBI" id="CHEBI:29991"/>
    </ligand>
</feature>
<feature type="domain" description="Aspartate/ornithine carbamoyltransferase Asp/Orn-binding" evidence="8">
    <location>
        <begin position="156"/>
        <end position="297"/>
    </location>
</feature>
<dbReference type="GO" id="GO:0006207">
    <property type="term" value="P:'de novo' pyrimidine nucleobase biosynthetic process"/>
    <property type="evidence" value="ECO:0007669"/>
    <property type="project" value="InterPro"/>
</dbReference>
<accession>A0A0F7FAH1</accession>
<comment type="subunit">
    <text evidence="7">Heterododecamer (2C3:3R2) of six catalytic PyrB chains organized as two trimers (C3), and six regulatory PyrI chains organized as three dimers (R2).</text>
</comment>
<evidence type="ECO:0000256" key="4">
    <source>
        <dbReference type="ARBA" id="ARBA00022975"/>
    </source>
</evidence>
<proteinExistence type="inferred from homology"/>
<sequence>MMTATRVKERSLLGLKGLDQTEIAAIMDRAAYWDKQTEKVSSVLASRFVSNMFFENSTRTRFSFEMAEKRLGAQVLNFTAAASSVEKGESIYDTVRTLESMGIDAGVVRLKPTGVLAQLSEKVSIPLINAGDGNNEHPTQALLDMYTMIKTFGEIKGLTVSIIGDIMHSRVARSNLWGLTKMGAKVQFCAPDNMKAPELMEHAPYVTIDEALKADVVMMLRVQLERHATGMLQSAEEYRRQFGLTEERASRLSPNTVIMHPAPVNRNVEIDDAVVESTKSLIFPQMSNGVPVRMAVIERAIR</sequence>
<dbReference type="EC" id="2.1.3.2" evidence="7"/>
<evidence type="ECO:0000256" key="2">
    <source>
        <dbReference type="ARBA" id="ARBA00008896"/>
    </source>
</evidence>
<evidence type="ECO:0000313" key="11">
    <source>
        <dbReference type="Proteomes" id="UP000034189"/>
    </source>
</evidence>
<feature type="binding site" evidence="7">
    <location>
        <position position="221"/>
    </location>
    <ligand>
        <name>L-aspartate</name>
        <dbReference type="ChEBI" id="CHEBI:29991"/>
    </ligand>
</feature>
<evidence type="ECO:0000256" key="6">
    <source>
        <dbReference type="ARBA" id="ARBA00048859"/>
    </source>
</evidence>
<evidence type="ECO:0000256" key="3">
    <source>
        <dbReference type="ARBA" id="ARBA00022679"/>
    </source>
</evidence>
<feature type="binding site" evidence="7">
    <location>
        <position position="109"/>
    </location>
    <ligand>
        <name>carbamoyl phosphate</name>
        <dbReference type="ChEBI" id="CHEBI:58228"/>
    </ligand>
</feature>
<feature type="binding site" evidence="7">
    <location>
        <position position="263"/>
    </location>
    <ligand>
        <name>carbamoyl phosphate</name>
        <dbReference type="ChEBI" id="CHEBI:58228"/>
    </ligand>
</feature>
<dbReference type="Pfam" id="PF02729">
    <property type="entry name" value="OTCace_N"/>
    <property type="match status" value="1"/>
</dbReference>
<comment type="function">
    <text evidence="5 7">Catalyzes the condensation of carbamoyl phosphate and aspartate to form carbamoyl aspartate and inorganic phosphate, the committed step in the de novo pyrimidine nucleotide biosynthesis pathway.</text>
</comment>
<dbReference type="UniPathway" id="UPA00070">
    <property type="reaction ID" value="UER00116"/>
</dbReference>
<dbReference type="EMBL" id="CP011114">
    <property type="protein sequence ID" value="AKG35668.1"/>
    <property type="molecule type" value="Genomic_DNA"/>
</dbReference>
<feature type="binding site" evidence="7">
    <location>
        <position position="140"/>
    </location>
    <ligand>
        <name>carbamoyl phosphate</name>
        <dbReference type="ChEBI" id="CHEBI:58228"/>
    </ligand>
</feature>
<dbReference type="InterPro" id="IPR006130">
    <property type="entry name" value="Asp/Orn_carbamoylTrfase"/>
</dbReference>
<dbReference type="PANTHER" id="PTHR45753:SF6">
    <property type="entry name" value="ASPARTATE CARBAMOYLTRANSFERASE"/>
    <property type="match status" value="1"/>
</dbReference>
<comment type="catalytic activity">
    <reaction evidence="6 7">
        <text>carbamoyl phosphate + L-aspartate = N-carbamoyl-L-aspartate + phosphate + H(+)</text>
        <dbReference type="Rhea" id="RHEA:20013"/>
        <dbReference type="ChEBI" id="CHEBI:15378"/>
        <dbReference type="ChEBI" id="CHEBI:29991"/>
        <dbReference type="ChEBI" id="CHEBI:32814"/>
        <dbReference type="ChEBI" id="CHEBI:43474"/>
        <dbReference type="ChEBI" id="CHEBI:58228"/>
        <dbReference type="EC" id="2.1.3.2"/>
    </reaction>
</comment>